<protein>
    <submittedName>
        <fullName evidence="4">Uncharacterized protein</fullName>
    </submittedName>
</protein>
<dbReference type="SUPFAM" id="SSF50978">
    <property type="entry name" value="WD40 repeat-like"/>
    <property type="match status" value="1"/>
</dbReference>
<dbReference type="InterPro" id="IPR015943">
    <property type="entry name" value="WD40/YVTN_repeat-like_dom_sf"/>
</dbReference>
<feature type="repeat" description="WD" evidence="3">
    <location>
        <begin position="7"/>
        <end position="48"/>
    </location>
</feature>
<dbReference type="Gene3D" id="2.130.10.10">
    <property type="entry name" value="YVTN repeat-like/Quinoprotein amine dehydrogenase"/>
    <property type="match status" value="3"/>
</dbReference>
<keyword evidence="2" id="KW-0677">Repeat</keyword>
<proteinExistence type="predicted"/>
<dbReference type="EMBL" id="CAJNNV010028388">
    <property type="protein sequence ID" value="CAE8624430.1"/>
    <property type="molecule type" value="Genomic_DNA"/>
</dbReference>
<dbReference type="PANTHER" id="PTHR47822">
    <property type="entry name" value="CARBOHYDRATE BINDING DOMAIN CONTAINING PROTEIN"/>
    <property type="match status" value="1"/>
</dbReference>
<name>A0A813GH50_POLGL</name>
<organism evidence="4 5">
    <name type="scientific">Polarella glacialis</name>
    <name type="common">Dinoflagellate</name>
    <dbReference type="NCBI Taxonomy" id="89957"/>
    <lineage>
        <taxon>Eukaryota</taxon>
        <taxon>Sar</taxon>
        <taxon>Alveolata</taxon>
        <taxon>Dinophyceae</taxon>
        <taxon>Suessiales</taxon>
        <taxon>Suessiaceae</taxon>
        <taxon>Polarella</taxon>
    </lineage>
</organism>
<evidence type="ECO:0000313" key="5">
    <source>
        <dbReference type="Proteomes" id="UP000654075"/>
    </source>
</evidence>
<evidence type="ECO:0000313" key="4">
    <source>
        <dbReference type="EMBL" id="CAE8624430.1"/>
    </source>
</evidence>
<feature type="repeat" description="WD" evidence="3">
    <location>
        <begin position="175"/>
        <end position="217"/>
    </location>
</feature>
<accession>A0A813GH50</accession>
<feature type="non-terminal residue" evidence="4">
    <location>
        <position position="378"/>
    </location>
</feature>
<reference evidence="4" key="1">
    <citation type="submission" date="2021-02" db="EMBL/GenBank/DDBJ databases">
        <authorList>
            <person name="Dougan E. K."/>
            <person name="Rhodes N."/>
            <person name="Thang M."/>
            <person name="Chan C."/>
        </authorList>
    </citation>
    <scope>NUCLEOTIDE SEQUENCE</scope>
</reference>
<dbReference type="SMART" id="SM00320">
    <property type="entry name" value="WD40"/>
    <property type="match status" value="5"/>
</dbReference>
<evidence type="ECO:0000256" key="2">
    <source>
        <dbReference type="ARBA" id="ARBA00022737"/>
    </source>
</evidence>
<gene>
    <name evidence="4" type="ORF">PGLA1383_LOCUS41555</name>
</gene>
<dbReference type="PROSITE" id="PS50294">
    <property type="entry name" value="WD_REPEATS_REGION"/>
    <property type="match status" value="1"/>
</dbReference>
<keyword evidence="5" id="KW-1185">Reference proteome</keyword>
<dbReference type="InterPro" id="IPR036322">
    <property type="entry name" value="WD40_repeat_dom_sf"/>
</dbReference>
<sequence length="378" mass="40120">DMHELKLSGYGAACFSLRFSPDGSKLAGGYLDGGLRIFDVDSATQLYTVNLTPRSTREEIASAGSDFEVSDVRLKSSRGSAMMNLRWLPTAGTSRQGVVATVDTKGTIGLWEIPFNSFPKVLAEVPGEIELNALTFSRDGAKMMVGGQERVVKVYDVHDVRASTAKPLQQLGSSVAGHRMKVLSLCAFPNHPDLLVSGAMDRSVLVWDLRAPRGAVAGLSGIELSGDALDISKDGVTLLAGSHRSENPLQFSDLRKLTKGGDSPTSSAKTEVMDPCQTYHWSGELVKSEEQSAAPVATCLLFSIAWDSENRTIVAAGEKGNAARVFSRSSNGSEGNLRVVKTFEGKARAFYSAAISADGKTAAFGSSDGSVNICSATR</sequence>
<evidence type="ECO:0000256" key="3">
    <source>
        <dbReference type="PROSITE-ProRule" id="PRU00221"/>
    </source>
</evidence>
<dbReference type="InterPro" id="IPR019775">
    <property type="entry name" value="WD40_repeat_CS"/>
</dbReference>
<dbReference type="OrthoDB" id="437411at2759"/>
<dbReference type="Pfam" id="PF00400">
    <property type="entry name" value="WD40"/>
    <property type="match status" value="2"/>
</dbReference>
<evidence type="ECO:0000256" key="1">
    <source>
        <dbReference type="ARBA" id="ARBA00022574"/>
    </source>
</evidence>
<dbReference type="Proteomes" id="UP000654075">
    <property type="component" value="Unassembled WGS sequence"/>
</dbReference>
<dbReference type="PROSITE" id="PS00678">
    <property type="entry name" value="WD_REPEATS_1"/>
    <property type="match status" value="1"/>
</dbReference>
<dbReference type="InterPro" id="IPR001680">
    <property type="entry name" value="WD40_rpt"/>
</dbReference>
<comment type="caution">
    <text evidence="4">The sequence shown here is derived from an EMBL/GenBank/DDBJ whole genome shotgun (WGS) entry which is preliminary data.</text>
</comment>
<dbReference type="AlphaFoldDB" id="A0A813GH50"/>
<dbReference type="PANTHER" id="PTHR47822:SF2">
    <property type="entry name" value="F-BOX AND WD-40 DOMAIN PROTEIN 7"/>
    <property type="match status" value="1"/>
</dbReference>
<keyword evidence="1 3" id="KW-0853">WD repeat</keyword>
<dbReference type="PROSITE" id="PS50082">
    <property type="entry name" value="WD_REPEATS_2"/>
    <property type="match status" value="2"/>
</dbReference>